<protein>
    <submittedName>
        <fullName evidence="3">Uncharacterized protein</fullName>
    </submittedName>
</protein>
<dbReference type="PANTHER" id="PTHR31607">
    <property type="entry name" value="DUF1216 DOMAIN-CONTAINING PROTEIN-RELATED"/>
    <property type="match status" value="1"/>
</dbReference>
<keyword evidence="4" id="KW-1185">Reference proteome</keyword>
<comment type="caution">
    <text evidence="3">The sequence shown here is derived from an EMBL/GenBank/DDBJ whole genome shotgun (WGS) entry which is preliminary data.</text>
</comment>
<evidence type="ECO:0000256" key="2">
    <source>
        <dbReference type="SAM" id="SignalP"/>
    </source>
</evidence>
<name>A0A8X7QKD8_BRACI</name>
<dbReference type="EMBL" id="JAAMPC010000013">
    <property type="protein sequence ID" value="KAG2269553.1"/>
    <property type="molecule type" value="Genomic_DNA"/>
</dbReference>
<dbReference type="PANTHER" id="PTHR31607:SF39">
    <property type="entry name" value="DBJ|BAA95751.1"/>
    <property type="match status" value="1"/>
</dbReference>
<dbReference type="AlphaFoldDB" id="A0A8X7QKD8"/>
<feature type="signal peptide" evidence="2">
    <location>
        <begin position="1"/>
        <end position="19"/>
    </location>
</feature>
<evidence type="ECO:0000256" key="1">
    <source>
        <dbReference type="SAM" id="MobiDB-lite"/>
    </source>
</evidence>
<evidence type="ECO:0000313" key="4">
    <source>
        <dbReference type="Proteomes" id="UP000886595"/>
    </source>
</evidence>
<reference evidence="3 4" key="1">
    <citation type="submission" date="2020-02" db="EMBL/GenBank/DDBJ databases">
        <authorList>
            <person name="Ma Q."/>
            <person name="Huang Y."/>
            <person name="Song X."/>
            <person name="Pei D."/>
        </authorList>
    </citation>
    <scope>NUCLEOTIDE SEQUENCE [LARGE SCALE GENOMIC DNA]</scope>
    <source>
        <strain evidence="3">Sxm20200214</strain>
        <tissue evidence="3">Leaf</tissue>
    </source>
</reference>
<dbReference type="Proteomes" id="UP000886595">
    <property type="component" value="Unassembled WGS sequence"/>
</dbReference>
<organism evidence="3 4">
    <name type="scientific">Brassica carinata</name>
    <name type="common">Ethiopian mustard</name>
    <name type="synonym">Abyssinian cabbage</name>
    <dbReference type="NCBI Taxonomy" id="52824"/>
    <lineage>
        <taxon>Eukaryota</taxon>
        <taxon>Viridiplantae</taxon>
        <taxon>Streptophyta</taxon>
        <taxon>Embryophyta</taxon>
        <taxon>Tracheophyta</taxon>
        <taxon>Spermatophyta</taxon>
        <taxon>Magnoliopsida</taxon>
        <taxon>eudicotyledons</taxon>
        <taxon>Gunneridae</taxon>
        <taxon>Pentapetalae</taxon>
        <taxon>rosids</taxon>
        <taxon>malvids</taxon>
        <taxon>Brassicales</taxon>
        <taxon>Brassicaceae</taxon>
        <taxon>Brassiceae</taxon>
        <taxon>Brassica</taxon>
    </lineage>
</organism>
<sequence>MARILLAVCLMLLIALSDANKTQRPFSLEFYFQYYPTVPTDFMRYNSNFMLVFVTELEAKCPETAEFKNFFAKLQDYISYCFKAPPAGSYDTQVEMSDKSEQLFRALSALNGTKQGTSFDSMRLIYALVSMEKYLDGMKKRTLKEFDHIKSREVRVIRYVATIGQFVKTVSEMNGKPFDLKHFNIEDGNYHHIFTIKFFNKTIPFSLPNYLKKFPKRGKDFEPFAYRGMFGFVGDLETKAPGSAEFKNFFAQLKEYMNCFKLVSPDSYLLEPERKTEWGSRKLFVAMSEISGLKSETLDPWRLVDGLLSMRKVLVEMKQSNMNPITFEKRKELTWSIVKWARAVNIVVKTACEKQGIYLDLSSFDKYYDSVVLVPSKRAGAESGRNPPNGGNVPKETSTKNGSSN</sequence>
<feature type="compositionally biased region" description="Polar residues" evidence="1">
    <location>
        <begin position="395"/>
        <end position="405"/>
    </location>
</feature>
<feature type="region of interest" description="Disordered" evidence="1">
    <location>
        <begin position="378"/>
        <end position="405"/>
    </location>
</feature>
<gene>
    <name evidence="3" type="ORF">Bca52824_064108</name>
</gene>
<proteinExistence type="predicted"/>
<feature type="chain" id="PRO_5036482389" evidence="2">
    <location>
        <begin position="20"/>
        <end position="405"/>
    </location>
</feature>
<keyword evidence="2" id="KW-0732">Signal</keyword>
<accession>A0A8X7QKD8</accession>
<evidence type="ECO:0000313" key="3">
    <source>
        <dbReference type="EMBL" id="KAG2269553.1"/>
    </source>
</evidence>